<dbReference type="FunCoup" id="G0P6A5">
    <property type="interactions" value="1014"/>
</dbReference>
<name>G0P6A5_CAEBE</name>
<dbReference type="AlphaFoldDB" id="G0P6A5"/>
<comment type="similarity">
    <text evidence="1">Belongs to the ATG10 family.</text>
</comment>
<dbReference type="HOGENOM" id="CLU_072332_4_1_1"/>
<evidence type="ECO:0000256" key="6">
    <source>
        <dbReference type="ARBA" id="ARBA00029833"/>
    </source>
</evidence>
<evidence type="ECO:0000313" key="8">
    <source>
        <dbReference type="Proteomes" id="UP000008068"/>
    </source>
</evidence>
<evidence type="ECO:0000256" key="2">
    <source>
        <dbReference type="ARBA" id="ARBA00021099"/>
    </source>
</evidence>
<evidence type="ECO:0000256" key="4">
    <source>
        <dbReference type="ARBA" id="ARBA00022786"/>
    </source>
</evidence>
<dbReference type="GO" id="GO:0032446">
    <property type="term" value="P:protein modification by small protein conjugation"/>
    <property type="evidence" value="ECO:0007669"/>
    <property type="project" value="TreeGrafter"/>
</dbReference>
<evidence type="ECO:0000256" key="5">
    <source>
        <dbReference type="ARBA" id="ARBA00023006"/>
    </source>
</evidence>
<dbReference type="GO" id="GO:0000422">
    <property type="term" value="P:autophagy of mitochondrion"/>
    <property type="evidence" value="ECO:0007669"/>
    <property type="project" value="TreeGrafter"/>
</dbReference>
<keyword evidence="3" id="KW-0808">Transferase</keyword>
<sequence>MLTEQQFRDELRIFVEKMNENNINWKLQENGQTARESHLVELPDGEFVTQDSHIIYNSTYQTPTLWFNFHAKTGAPIDIEIVERDLLKIPKTESTASIRTRISQYEHPFLGVLYYNIHPCQTSQIMKELKLGEGTWLMSWLSVYGQQIGLRIPDIQNL</sequence>
<dbReference type="eggNOG" id="KOG4741">
    <property type="taxonomic scope" value="Eukaryota"/>
</dbReference>
<evidence type="ECO:0000256" key="1">
    <source>
        <dbReference type="ARBA" id="ARBA00005696"/>
    </source>
</evidence>
<keyword evidence="5" id="KW-0072">Autophagy</keyword>
<keyword evidence="8" id="KW-1185">Reference proteome</keyword>
<dbReference type="InterPro" id="IPR007135">
    <property type="entry name" value="Atg3/Atg10"/>
</dbReference>
<dbReference type="Pfam" id="PF03987">
    <property type="entry name" value="Autophagy_act_C"/>
    <property type="match status" value="1"/>
</dbReference>
<gene>
    <name evidence="7" type="ORF">CAEBREN_28350</name>
</gene>
<keyword evidence="4" id="KW-0833">Ubl conjugation pathway</keyword>
<dbReference type="EMBL" id="GL380096">
    <property type="protein sequence ID" value="EGT46397.1"/>
    <property type="molecule type" value="Genomic_DNA"/>
</dbReference>
<dbReference type="Proteomes" id="UP000008068">
    <property type="component" value="Unassembled WGS sequence"/>
</dbReference>
<evidence type="ECO:0000313" key="7">
    <source>
        <dbReference type="EMBL" id="EGT46397.1"/>
    </source>
</evidence>
<dbReference type="PANTHER" id="PTHR14957:SF1">
    <property type="entry name" value="UBIQUITIN-LIKE-CONJUGATING ENZYME ATG10"/>
    <property type="match status" value="1"/>
</dbReference>
<dbReference type="PANTHER" id="PTHR14957">
    <property type="entry name" value="UBIQUITIN-LIKE-CONJUGATING ENZYME ATG10"/>
    <property type="match status" value="1"/>
</dbReference>
<dbReference type="OrthoDB" id="4089664at2759"/>
<dbReference type="GO" id="GO:0005829">
    <property type="term" value="C:cytosol"/>
    <property type="evidence" value="ECO:0007669"/>
    <property type="project" value="TreeGrafter"/>
</dbReference>
<reference evidence="8" key="1">
    <citation type="submission" date="2011-07" db="EMBL/GenBank/DDBJ databases">
        <authorList>
            <consortium name="Caenorhabditis brenneri Sequencing and Analysis Consortium"/>
            <person name="Wilson R.K."/>
        </authorList>
    </citation>
    <scope>NUCLEOTIDE SEQUENCE [LARGE SCALE GENOMIC DNA]</scope>
    <source>
        <strain evidence="8">PB2801</strain>
    </source>
</reference>
<dbReference type="STRING" id="135651.G0P6A5"/>
<organism evidence="8">
    <name type="scientific">Caenorhabditis brenneri</name>
    <name type="common">Nematode worm</name>
    <dbReference type="NCBI Taxonomy" id="135651"/>
    <lineage>
        <taxon>Eukaryota</taxon>
        <taxon>Metazoa</taxon>
        <taxon>Ecdysozoa</taxon>
        <taxon>Nematoda</taxon>
        <taxon>Chromadorea</taxon>
        <taxon>Rhabditida</taxon>
        <taxon>Rhabditina</taxon>
        <taxon>Rhabditomorpha</taxon>
        <taxon>Rhabditoidea</taxon>
        <taxon>Rhabditidae</taxon>
        <taxon>Peloderinae</taxon>
        <taxon>Caenorhabditis</taxon>
    </lineage>
</organism>
<evidence type="ECO:0000256" key="3">
    <source>
        <dbReference type="ARBA" id="ARBA00022679"/>
    </source>
</evidence>
<dbReference type="Gene3D" id="3.30.1460.50">
    <property type="match status" value="1"/>
</dbReference>
<proteinExistence type="inferred from homology"/>
<dbReference type="GO" id="GO:0000045">
    <property type="term" value="P:autophagosome assembly"/>
    <property type="evidence" value="ECO:0007669"/>
    <property type="project" value="TreeGrafter"/>
</dbReference>
<protein>
    <recommendedName>
        <fullName evidence="2">Ubiquitin-like-conjugating enzyme ATG10</fullName>
    </recommendedName>
    <alternativeName>
        <fullName evidence="6">Autophagy-related protein 10</fullName>
    </alternativeName>
</protein>
<accession>G0P6A5</accession>
<dbReference type="InParanoid" id="G0P6A5"/>
<dbReference type="GO" id="GO:0061651">
    <property type="term" value="F:Atg12 conjugating enzyme activity"/>
    <property type="evidence" value="ECO:0007669"/>
    <property type="project" value="TreeGrafter"/>
</dbReference>